<organism evidence="1 2">
    <name type="scientific">Limosilactobacillus pontis</name>
    <dbReference type="NCBI Taxonomy" id="35787"/>
    <lineage>
        <taxon>Bacteria</taxon>
        <taxon>Bacillati</taxon>
        <taxon>Bacillota</taxon>
        <taxon>Bacilli</taxon>
        <taxon>Lactobacillales</taxon>
        <taxon>Lactobacillaceae</taxon>
        <taxon>Limosilactobacillus</taxon>
    </lineage>
</organism>
<sequence length="60" mass="7103">MAVADNAMAARAFLLYNKEEINQLCQWATMKMKVACFHKMGTHMGMKWAVFFKIRRKLQY</sequence>
<evidence type="ECO:0000313" key="1">
    <source>
        <dbReference type="EMBL" id="MEE6700393.1"/>
    </source>
</evidence>
<comment type="caution">
    <text evidence="1">The sequence shown here is derived from an EMBL/GenBank/DDBJ whole genome shotgun (WGS) entry which is preliminary data.</text>
</comment>
<reference evidence="1 2" key="1">
    <citation type="submission" date="2023-02" db="EMBL/GenBank/DDBJ databases">
        <title>The predominant lactic acid bacteria and yeasts involved in the spontaneous fermentation of millet during the production of the traditional porridge Hausa koko in Ghana.</title>
        <authorList>
            <person name="Atter A."/>
            <person name="Diaz M."/>
        </authorList>
    </citation>
    <scope>NUCLEOTIDE SEQUENCE [LARGE SCALE GENOMIC DNA]</scope>
    <source>
        <strain evidence="1 2">FI11552</strain>
    </source>
</reference>
<name>A0ABU7SQN9_9LACO</name>
<protein>
    <submittedName>
        <fullName evidence="1">Uncharacterized protein</fullName>
    </submittedName>
</protein>
<proteinExistence type="predicted"/>
<gene>
    <name evidence="1" type="ORF">PS396_00950</name>
</gene>
<keyword evidence="2" id="KW-1185">Reference proteome</keyword>
<dbReference type="Proteomes" id="UP001335665">
    <property type="component" value="Unassembled WGS sequence"/>
</dbReference>
<evidence type="ECO:0000313" key="2">
    <source>
        <dbReference type="Proteomes" id="UP001335665"/>
    </source>
</evidence>
<dbReference type="EMBL" id="JAQSFA010000002">
    <property type="protein sequence ID" value="MEE6700393.1"/>
    <property type="molecule type" value="Genomic_DNA"/>
</dbReference>
<accession>A0ABU7SQN9</accession>